<feature type="region of interest" description="Disordered" evidence="1">
    <location>
        <begin position="154"/>
        <end position="207"/>
    </location>
</feature>
<gene>
    <name evidence="3" type="ORF">PCANC_27365</name>
</gene>
<evidence type="ECO:0000313" key="3">
    <source>
        <dbReference type="EMBL" id="PLW11060.1"/>
    </source>
</evidence>
<name>A0A2N5SCU9_9BASI</name>
<feature type="domain" description="Retroviral polymerase SH3-like" evidence="2">
    <location>
        <begin position="85"/>
        <end position="146"/>
    </location>
</feature>
<feature type="compositionally biased region" description="Polar residues" evidence="1">
    <location>
        <begin position="226"/>
        <end position="238"/>
    </location>
</feature>
<organism evidence="3 4">
    <name type="scientific">Puccinia coronata f. sp. avenae</name>
    <dbReference type="NCBI Taxonomy" id="200324"/>
    <lineage>
        <taxon>Eukaryota</taxon>
        <taxon>Fungi</taxon>
        <taxon>Dikarya</taxon>
        <taxon>Basidiomycota</taxon>
        <taxon>Pucciniomycotina</taxon>
        <taxon>Pucciniomycetes</taxon>
        <taxon>Pucciniales</taxon>
        <taxon>Pucciniaceae</taxon>
        <taxon>Puccinia</taxon>
    </lineage>
</organism>
<protein>
    <recommendedName>
        <fullName evidence="2">Retroviral polymerase SH3-like domain-containing protein</fullName>
    </recommendedName>
</protein>
<dbReference type="STRING" id="200324.A0A2N5SCU9"/>
<sequence>MKFKSDSFQCFKLFRASFEKSRKHSIQSLRTDNAEVPKSFWANALWHAFHSYKLVPCKTPSGFKSPVSILDQPPVDPKYLHPFGCLAWYKFPETNRKKLDQKARSSMLLSYLSDGNGFRLWDLEKRTVIKSRDAIFHDSIFPYGTELSPTPAPLLAELPWDDTLPQTPPPSVSQMADQPTAPDPILKSAQAASAWPRSSTLDHPPLNINLQPRFDRWLQASIHAATKQTPPTPSNQQLPPDPKPTGISIIKLPPLPPSPPPHVSEGAVAPSGIAPPPSSPNTAQAPPSPPRQRSGWDRIRAPVRYGN</sequence>
<evidence type="ECO:0000256" key="1">
    <source>
        <dbReference type="SAM" id="MobiDB-lite"/>
    </source>
</evidence>
<dbReference type="OrthoDB" id="7691805at2759"/>
<comment type="caution">
    <text evidence="3">The sequence shown here is derived from an EMBL/GenBank/DDBJ whole genome shotgun (WGS) entry which is preliminary data.</text>
</comment>
<accession>A0A2N5SCU9</accession>
<dbReference type="EMBL" id="PGCJ01001035">
    <property type="protein sequence ID" value="PLW11060.1"/>
    <property type="molecule type" value="Genomic_DNA"/>
</dbReference>
<proteinExistence type="predicted"/>
<keyword evidence="4" id="KW-1185">Reference proteome</keyword>
<feature type="compositionally biased region" description="Pro residues" evidence="1">
    <location>
        <begin position="253"/>
        <end position="262"/>
    </location>
</feature>
<evidence type="ECO:0000259" key="2">
    <source>
        <dbReference type="Pfam" id="PF25597"/>
    </source>
</evidence>
<evidence type="ECO:0000313" key="4">
    <source>
        <dbReference type="Proteomes" id="UP000235388"/>
    </source>
</evidence>
<dbReference type="AlphaFoldDB" id="A0A2N5SCU9"/>
<feature type="region of interest" description="Disordered" evidence="1">
    <location>
        <begin position="226"/>
        <end position="307"/>
    </location>
</feature>
<dbReference type="InterPro" id="IPR057670">
    <property type="entry name" value="SH3_retrovirus"/>
</dbReference>
<reference evidence="3 4" key="1">
    <citation type="submission" date="2017-11" db="EMBL/GenBank/DDBJ databases">
        <title>De novo assembly and phasing of dikaryotic genomes from two isolates of Puccinia coronata f. sp. avenae, the causal agent of oat crown rust.</title>
        <authorList>
            <person name="Miller M.E."/>
            <person name="Zhang Y."/>
            <person name="Omidvar V."/>
            <person name="Sperschneider J."/>
            <person name="Schwessinger B."/>
            <person name="Raley C."/>
            <person name="Palmer J.M."/>
            <person name="Garnica D."/>
            <person name="Upadhyaya N."/>
            <person name="Rathjen J."/>
            <person name="Taylor J.M."/>
            <person name="Park R.F."/>
            <person name="Dodds P.N."/>
            <person name="Hirsch C.D."/>
            <person name="Kianian S.F."/>
            <person name="Figueroa M."/>
        </authorList>
    </citation>
    <scope>NUCLEOTIDE SEQUENCE [LARGE SCALE GENOMIC DNA]</scope>
    <source>
        <strain evidence="3">12NC29</strain>
    </source>
</reference>
<dbReference type="Pfam" id="PF25597">
    <property type="entry name" value="SH3_retrovirus"/>
    <property type="match status" value="1"/>
</dbReference>
<dbReference type="Proteomes" id="UP000235388">
    <property type="component" value="Unassembled WGS sequence"/>
</dbReference>